<reference evidence="1" key="1">
    <citation type="submission" date="2022-11" db="EMBL/GenBank/DDBJ databases">
        <title>Genome Sequence of Cubamyces cubensis.</title>
        <authorList>
            <person name="Buettner E."/>
        </authorList>
    </citation>
    <scope>NUCLEOTIDE SEQUENCE</scope>
    <source>
        <strain evidence="1">MPL-01</strain>
    </source>
</reference>
<gene>
    <name evidence="1" type="ORF">ONZ51_g734</name>
</gene>
<organism evidence="1 2">
    <name type="scientific">Trametes cubensis</name>
    <dbReference type="NCBI Taxonomy" id="1111947"/>
    <lineage>
        <taxon>Eukaryota</taxon>
        <taxon>Fungi</taxon>
        <taxon>Dikarya</taxon>
        <taxon>Basidiomycota</taxon>
        <taxon>Agaricomycotina</taxon>
        <taxon>Agaricomycetes</taxon>
        <taxon>Polyporales</taxon>
        <taxon>Polyporaceae</taxon>
        <taxon>Trametes</taxon>
    </lineage>
</organism>
<comment type="caution">
    <text evidence="1">The sequence shown here is derived from an EMBL/GenBank/DDBJ whole genome shotgun (WGS) entry which is preliminary data.</text>
</comment>
<keyword evidence="2" id="KW-1185">Reference proteome</keyword>
<accession>A0AAD7XFI0</accession>
<proteinExistence type="predicted"/>
<evidence type="ECO:0000313" key="2">
    <source>
        <dbReference type="Proteomes" id="UP001215151"/>
    </source>
</evidence>
<dbReference type="Gene3D" id="3.40.630.30">
    <property type="match status" value="1"/>
</dbReference>
<evidence type="ECO:0000313" key="1">
    <source>
        <dbReference type="EMBL" id="KAJ8497061.1"/>
    </source>
</evidence>
<dbReference type="SUPFAM" id="SSF55729">
    <property type="entry name" value="Acyl-CoA N-acyltransferases (Nat)"/>
    <property type="match status" value="1"/>
</dbReference>
<name>A0AAD7XFI0_9APHY</name>
<dbReference type="InterPro" id="IPR016181">
    <property type="entry name" value="Acyl_CoA_acyltransferase"/>
</dbReference>
<dbReference type="AlphaFoldDB" id="A0AAD7XFI0"/>
<sequence>MTPPANISFQYEANPDDKTIAAAAQLYVDLCKDSTSFMGATSGRLDLALPMAMGVLKPLVRVSGELYTARDEDGNLIGFTVWAPPGRTAFDTPEQLEMGFADFLSQIDEEGKEFQTHLFQEILPAWLARDLGIEDAEREYYWCWFAMVREDHHNKGICRVLFDMTYAKARLTGATMALITDSHDNVAKYEKLGFAKRGEQKVTSPYGDWSLWCMSRETKVL</sequence>
<dbReference type="EMBL" id="JAPEVG010000009">
    <property type="protein sequence ID" value="KAJ8497061.1"/>
    <property type="molecule type" value="Genomic_DNA"/>
</dbReference>
<evidence type="ECO:0008006" key="3">
    <source>
        <dbReference type="Google" id="ProtNLM"/>
    </source>
</evidence>
<protein>
    <recommendedName>
        <fullName evidence="3">N-acetyltransferase domain-containing protein</fullName>
    </recommendedName>
</protein>
<dbReference type="Proteomes" id="UP001215151">
    <property type="component" value="Unassembled WGS sequence"/>
</dbReference>